<evidence type="ECO:0000313" key="4">
    <source>
        <dbReference type="Proteomes" id="UP000622687"/>
    </source>
</evidence>
<dbReference type="InterPro" id="IPR006669">
    <property type="entry name" value="MgtE_transporter"/>
</dbReference>
<protein>
    <submittedName>
        <fullName evidence="3">Magnesium transporter</fullName>
    </submittedName>
</protein>
<dbReference type="InterPro" id="IPR027275">
    <property type="entry name" value="PRC-brl_dom"/>
</dbReference>
<dbReference type="Pfam" id="PF00571">
    <property type="entry name" value="CBS"/>
    <property type="match status" value="2"/>
</dbReference>
<dbReference type="SMART" id="SM00116">
    <property type="entry name" value="CBS"/>
    <property type="match status" value="2"/>
</dbReference>
<feature type="domain" description="CBS" evidence="2">
    <location>
        <begin position="293"/>
        <end position="355"/>
    </location>
</feature>
<evidence type="ECO:0000256" key="1">
    <source>
        <dbReference type="PROSITE-ProRule" id="PRU00703"/>
    </source>
</evidence>
<dbReference type="Proteomes" id="UP000622687">
    <property type="component" value="Unassembled WGS sequence"/>
</dbReference>
<organism evidence="3 4">
    <name type="scientific">Clostridium aciditolerans</name>
    <dbReference type="NCBI Taxonomy" id="339861"/>
    <lineage>
        <taxon>Bacteria</taxon>
        <taxon>Bacillati</taxon>
        <taxon>Bacillota</taxon>
        <taxon>Clostridia</taxon>
        <taxon>Eubacteriales</taxon>
        <taxon>Clostridiaceae</taxon>
        <taxon>Clostridium</taxon>
    </lineage>
</organism>
<dbReference type="Gene3D" id="3.10.580.10">
    <property type="entry name" value="CBS-domain"/>
    <property type="match status" value="1"/>
</dbReference>
<dbReference type="SUPFAM" id="SSF158791">
    <property type="entry name" value="MgtE N-terminal domain-like"/>
    <property type="match status" value="1"/>
</dbReference>
<dbReference type="PANTHER" id="PTHR43773">
    <property type="entry name" value="MAGNESIUM TRANSPORTER MGTE"/>
    <property type="match status" value="1"/>
</dbReference>
<dbReference type="PANTHER" id="PTHR43773:SF1">
    <property type="entry name" value="MAGNESIUM TRANSPORTER MGTE"/>
    <property type="match status" value="1"/>
</dbReference>
<dbReference type="PROSITE" id="PS51371">
    <property type="entry name" value="CBS"/>
    <property type="match status" value="2"/>
</dbReference>
<sequence>MKKLSNFFLSKVLYKKIYDEFNEPVGKLCDIYVTTEDGLPRAIGYMVKKDGEIFNCEFKRISFYEDDDRIRIKGEGIREIILQKYSYLLSKHLLDRQIVDINGKKLVRVNDLRIAEIAGEYRVVAVDSGVLALGRRLGLEGLVKSCYKMFDKKPSDSLIVWDNVESLEMVNNNLKLSVTYKKLSKLHPADLADILEDMDINYRKRVFESLERDLAADTLEEIEPDIQADILENLSQSKRDEVLDNMPNDEIADILEEIDEETAEDILLSMEKEDADEVRSLMRYSEEAVGSIMNKDFISFNINITVEETIELLREINPDDEVSHYIYITDEQERLQGVVPLKSLILSKPQEKLKEIMLGDITKIEDHENIDEAIELCVKYDLLSLPVINSHQKLCGVVIMSDIVEDILIPTWRRRFKKVG</sequence>
<dbReference type="InterPro" id="IPR000644">
    <property type="entry name" value="CBS_dom"/>
</dbReference>
<accession>A0A934HZS3</accession>
<keyword evidence="4" id="KW-1185">Reference proteome</keyword>
<dbReference type="InterPro" id="IPR046342">
    <property type="entry name" value="CBS_dom_sf"/>
</dbReference>
<keyword evidence="1" id="KW-0129">CBS domain</keyword>
<dbReference type="CDD" id="cd04606">
    <property type="entry name" value="CBS_pair_Mg_transporter"/>
    <property type="match status" value="1"/>
</dbReference>
<dbReference type="EMBL" id="JAEEGB010000014">
    <property type="protein sequence ID" value="MBI6873512.1"/>
    <property type="molecule type" value="Genomic_DNA"/>
</dbReference>
<dbReference type="GO" id="GO:0015095">
    <property type="term" value="F:magnesium ion transmembrane transporter activity"/>
    <property type="evidence" value="ECO:0007669"/>
    <property type="project" value="InterPro"/>
</dbReference>
<dbReference type="SMART" id="SM00924">
    <property type="entry name" value="MgtE_N"/>
    <property type="match status" value="1"/>
</dbReference>
<proteinExistence type="predicted"/>
<feature type="domain" description="CBS" evidence="2">
    <location>
        <begin position="357"/>
        <end position="414"/>
    </location>
</feature>
<dbReference type="Pfam" id="PF03448">
    <property type="entry name" value="MgtE_N"/>
    <property type="match status" value="1"/>
</dbReference>
<dbReference type="RefSeq" id="WP_211142943.1">
    <property type="nucleotide sequence ID" value="NZ_JAEEGB010000014.1"/>
</dbReference>
<name>A0A934HZS3_9CLOT</name>
<dbReference type="GO" id="GO:0016020">
    <property type="term" value="C:membrane"/>
    <property type="evidence" value="ECO:0007669"/>
    <property type="project" value="InterPro"/>
</dbReference>
<dbReference type="AlphaFoldDB" id="A0A934HZS3"/>
<evidence type="ECO:0000313" key="3">
    <source>
        <dbReference type="EMBL" id="MBI6873512.1"/>
    </source>
</evidence>
<dbReference type="InterPro" id="IPR038076">
    <property type="entry name" value="MgtE_N_sf"/>
</dbReference>
<dbReference type="Gene3D" id="1.25.60.10">
    <property type="entry name" value="MgtE N-terminal domain-like"/>
    <property type="match status" value="1"/>
</dbReference>
<gene>
    <name evidence="3" type="ORF">I6U51_12450</name>
</gene>
<dbReference type="Pfam" id="PF05239">
    <property type="entry name" value="PRC"/>
    <property type="match status" value="1"/>
</dbReference>
<dbReference type="InterPro" id="IPR006668">
    <property type="entry name" value="Mg_transptr_MgtE_intracell_dom"/>
</dbReference>
<dbReference type="SUPFAM" id="SSF54631">
    <property type="entry name" value="CBS-domain pair"/>
    <property type="match status" value="1"/>
</dbReference>
<comment type="caution">
    <text evidence="3">The sequence shown here is derived from an EMBL/GenBank/DDBJ whole genome shotgun (WGS) entry which is preliminary data.</text>
</comment>
<evidence type="ECO:0000259" key="2">
    <source>
        <dbReference type="PROSITE" id="PS51371"/>
    </source>
</evidence>
<reference evidence="3" key="1">
    <citation type="submission" date="2020-12" db="EMBL/GenBank/DDBJ databases">
        <title>Clostridium thailandense sp. nov., a novel acetogenic bacterium isolated from peat land soil in Thailand.</title>
        <authorList>
            <person name="Chaikitkaew S."/>
            <person name="Birkeland N.K."/>
        </authorList>
    </citation>
    <scope>NUCLEOTIDE SEQUENCE</scope>
    <source>
        <strain evidence="3">DSM 17425</strain>
    </source>
</reference>